<name>A0ABD5WNW7_9EURY</name>
<reference evidence="1 2" key="1">
    <citation type="journal article" date="2019" name="Int. J. Syst. Evol. Microbiol.">
        <title>The Global Catalogue of Microorganisms (GCM) 10K type strain sequencing project: providing services to taxonomists for standard genome sequencing and annotation.</title>
        <authorList>
            <consortium name="The Broad Institute Genomics Platform"/>
            <consortium name="The Broad Institute Genome Sequencing Center for Infectious Disease"/>
            <person name="Wu L."/>
            <person name="Ma J."/>
        </authorList>
    </citation>
    <scope>NUCLEOTIDE SEQUENCE [LARGE SCALE GENOMIC DNA]</scope>
    <source>
        <strain evidence="1 2">DT72</strain>
    </source>
</reference>
<comment type="caution">
    <text evidence="1">The sequence shown here is derived from an EMBL/GenBank/DDBJ whole genome shotgun (WGS) entry which is preliminary data.</text>
</comment>
<protein>
    <submittedName>
        <fullName evidence="1">Pyridoxamine 5'-phosphate oxidase family protein</fullName>
    </submittedName>
</protein>
<sequence>MDAALMCDDEVNSFLRDCNSGTLSLTDGRETYAFPESFGYDGDDLYFQFVHADASDKMSFVETTDVATFTTFTDDNPAFSVIARGRLVPVPDEETSRASSVFAENCDVPMLNVSVEKSVDELSFDFYRLRPDEISGRKFGDLVS</sequence>
<organism evidence="1 2">
    <name type="scientific">Halorussus caseinilyticus</name>
    <dbReference type="NCBI Taxonomy" id="3034025"/>
    <lineage>
        <taxon>Archaea</taxon>
        <taxon>Methanobacteriati</taxon>
        <taxon>Methanobacteriota</taxon>
        <taxon>Stenosarchaea group</taxon>
        <taxon>Halobacteria</taxon>
        <taxon>Halobacteriales</taxon>
        <taxon>Haladaptataceae</taxon>
        <taxon>Halorussus</taxon>
    </lineage>
</organism>
<dbReference type="AlphaFoldDB" id="A0ABD5WNW7"/>
<gene>
    <name evidence="1" type="ORF">ACFQJ6_21230</name>
</gene>
<proteinExistence type="predicted"/>
<keyword evidence="2" id="KW-1185">Reference proteome</keyword>
<dbReference type="EMBL" id="JBHSZH010000005">
    <property type="protein sequence ID" value="MFC7082227.1"/>
    <property type="molecule type" value="Genomic_DNA"/>
</dbReference>
<dbReference type="Proteomes" id="UP001596407">
    <property type="component" value="Unassembled WGS sequence"/>
</dbReference>
<dbReference type="Pfam" id="PF12900">
    <property type="entry name" value="Pyridox_ox_2"/>
    <property type="match status" value="1"/>
</dbReference>
<dbReference type="InterPro" id="IPR024747">
    <property type="entry name" value="Pyridox_Oxase-rel"/>
</dbReference>
<evidence type="ECO:0000313" key="2">
    <source>
        <dbReference type="Proteomes" id="UP001596407"/>
    </source>
</evidence>
<dbReference type="InterPro" id="IPR012349">
    <property type="entry name" value="Split_barrel_FMN-bd"/>
</dbReference>
<dbReference type="SUPFAM" id="SSF50475">
    <property type="entry name" value="FMN-binding split barrel"/>
    <property type="match status" value="1"/>
</dbReference>
<evidence type="ECO:0000313" key="1">
    <source>
        <dbReference type="EMBL" id="MFC7082227.1"/>
    </source>
</evidence>
<dbReference type="Gene3D" id="2.30.110.10">
    <property type="entry name" value="Electron Transport, Fmn-binding Protein, Chain A"/>
    <property type="match status" value="1"/>
</dbReference>
<dbReference type="RefSeq" id="WP_276279784.1">
    <property type="nucleotide sequence ID" value="NZ_CP119809.1"/>
</dbReference>
<accession>A0ABD5WNW7</accession>
<dbReference type="GeneID" id="79304369"/>